<comment type="caution">
    <text evidence="2">The sequence shown here is derived from an EMBL/GenBank/DDBJ whole genome shotgun (WGS) entry which is preliminary data.</text>
</comment>
<accession>A0A364KSA5</accession>
<feature type="signal peptide" evidence="1">
    <location>
        <begin position="1"/>
        <end position="18"/>
    </location>
</feature>
<name>A0A364KSA5_TALAM</name>
<dbReference type="AlphaFoldDB" id="A0A364KSA5"/>
<feature type="chain" id="PRO_5016577797" description="Alginate lyase 2 domain-containing protein" evidence="1">
    <location>
        <begin position="19"/>
        <end position="206"/>
    </location>
</feature>
<evidence type="ECO:0000313" key="2">
    <source>
        <dbReference type="EMBL" id="RAO66425.1"/>
    </source>
</evidence>
<reference evidence="2 3" key="1">
    <citation type="journal article" date="2017" name="Biotechnol. Biofuels">
        <title>Differential beta-glucosidase expression as a function of carbon source availability in Talaromyces amestolkiae: a genomic and proteomic approach.</title>
        <authorList>
            <person name="de Eugenio L.I."/>
            <person name="Mendez-Liter J.A."/>
            <person name="Nieto-Dominguez M."/>
            <person name="Alonso L."/>
            <person name="Gil-Munoz J."/>
            <person name="Barriuso J."/>
            <person name="Prieto A."/>
            <person name="Martinez M.J."/>
        </authorList>
    </citation>
    <scope>NUCLEOTIDE SEQUENCE [LARGE SCALE GENOMIC DNA]</scope>
    <source>
        <strain evidence="2 3">CIB</strain>
    </source>
</reference>
<gene>
    <name evidence="2" type="ORF">BHQ10_002437</name>
</gene>
<organism evidence="2 3">
    <name type="scientific">Talaromyces amestolkiae</name>
    <dbReference type="NCBI Taxonomy" id="1196081"/>
    <lineage>
        <taxon>Eukaryota</taxon>
        <taxon>Fungi</taxon>
        <taxon>Dikarya</taxon>
        <taxon>Ascomycota</taxon>
        <taxon>Pezizomycotina</taxon>
        <taxon>Eurotiomycetes</taxon>
        <taxon>Eurotiomycetidae</taxon>
        <taxon>Eurotiales</taxon>
        <taxon>Trichocomaceae</taxon>
        <taxon>Talaromyces</taxon>
        <taxon>Talaromyces sect. Talaromyces</taxon>
    </lineage>
</organism>
<dbReference type="EMBL" id="MIKG01000003">
    <property type="protein sequence ID" value="RAO66425.1"/>
    <property type="molecule type" value="Genomic_DNA"/>
</dbReference>
<evidence type="ECO:0000313" key="3">
    <source>
        <dbReference type="Proteomes" id="UP000249363"/>
    </source>
</evidence>
<evidence type="ECO:0008006" key="4">
    <source>
        <dbReference type="Google" id="ProtNLM"/>
    </source>
</evidence>
<dbReference type="Proteomes" id="UP000249363">
    <property type="component" value="Unassembled WGS sequence"/>
</dbReference>
<keyword evidence="1" id="KW-0732">Signal</keyword>
<proteinExistence type="predicted"/>
<keyword evidence="3" id="KW-1185">Reference proteome</keyword>
<evidence type="ECO:0000256" key="1">
    <source>
        <dbReference type="SAM" id="SignalP"/>
    </source>
</evidence>
<sequence>MGFKNILVILSIATSALAAHTVGSGPWTSVTASTTFNVQECAGGVVDGDTFSLPTSPDGSTSGSGCSNGHLRAERRYLNDYTSGVHQFGGNFQITSLTGTNIALKQTFNGNTGPYFIMGVKSNGDLYDVEGGGIIASGVATVGATVTINTIHDANNQLYYVYVNGEETFNITAPGGSFYDKCGAYTSDSGTGAITVVWSDISFWTQ</sequence>
<dbReference type="GeneID" id="63791654"/>
<dbReference type="RefSeq" id="XP_040730942.1">
    <property type="nucleotide sequence ID" value="XM_040874583.1"/>
</dbReference>
<protein>
    <recommendedName>
        <fullName evidence="4">Alginate lyase 2 domain-containing protein</fullName>
    </recommendedName>
</protein>
<dbReference type="OrthoDB" id="4221926at2759"/>